<keyword evidence="2 5" id="KW-0812">Transmembrane</keyword>
<keyword evidence="4 5" id="KW-0472">Membrane</keyword>
<dbReference type="AlphaFoldDB" id="A0A3A8B5L0"/>
<dbReference type="InterPro" id="IPR023352">
    <property type="entry name" value="MAPEG-like_dom_sf"/>
</dbReference>
<dbReference type="GO" id="GO:0016020">
    <property type="term" value="C:membrane"/>
    <property type="evidence" value="ECO:0007669"/>
    <property type="project" value="UniProtKB-SubCell"/>
</dbReference>
<dbReference type="Gene3D" id="1.20.120.550">
    <property type="entry name" value="Membrane associated eicosanoid/glutathione metabolism-like domain"/>
    <property type="match status" value="1"/>
</dbReference>
<dbReference type="Pfam" id="PF01124">
    <property type="entry name" value="MAPEG"/>
    <property type="match status" value="1"/>
</dbReference>
<feature type="transmembrane region" description="Helical" evidence="5">
    <location>
        <begin position="6"/>
        <end position="24"/>
    </location>
</feature>
<feature type="transmembrane region" description="Helical" evidence="5">
    <location>
        <begin position="87"/>
        <end position="105"/>
    </location>
</feature>
<dbReference type="SUPFAM" id="SSF161084">
    <property type="entry name" value="MAPEG domain-like"/>
    <property type="match status" value="1"/>
</dbReference>
<evidence type="ECO:0000256" key="4">
    <source>
        <dbReference type="ARBA" id="ARBA00023136"/>
    </source>
</evidence>
<evidence type="ECO:0000313" key="7">
    <source>
        <dbReference type="Proteomes" id="UP000281128"/>
    </source>
</evidence>
<evidence type="ECO:0000256" key="2">
    <source>
        <dbReference type="ARBA" id="ARBA00022692"/>
    </source>
</evidence>
<comment type="subcellular location">
    <subcellularLocation>
        <location evidence="1">Membrane</location>
    </subcellularLocation>
</comment>
<dbReference type="InterPro" id="IPR001129">
    <property type="entry name" value="Membr-assoc_MAPEG"/>
</dbReference>
<dbReference type="RefSeq" id="WP_121166043.1">
    <property type="nucleotide sequence ID" value="NZ_RAPE01000002.1"/>
</dbReference>
<organism evidence="6 7">
    <name type="scientific">Roseovarius spongiae</name>
    <dbReference type="NCBI Taxonomy" id="2320272"/>
    <lineage>
        <taxon>Bacteria</taxon>
        <taxon>Pseudomonadati</taxon>
        <taxon>Pseudomonadota</taxon>
        <taxon>Alphaproteobacteria</taxon>
        <taxon>Rhodobacterales</taxon>
        <taxon>Roseobacteraceae</taxon>
        <taxon>Roseovarius</taxon>
    </lineage>
</organism>
<name>A0A3A8B5L0_9RHOB</name>
<comment type="caution">
    <text evidence="6">The sequence shown here is derived from an EMBL/GenBank/DDBJ whole genome shotgun (WGS) entry which is preliminary data.</text>
</comment>
<dbReference type="Proteomes" id="UP000281128">
    <property type="component" value="Unassembled WGS sequence"/>
</dbReference>
<evidence type="ECO:0000256" key="3">
    <source>
        <dbReference type="ARBA" id="ARBA00022989"/>
    </source>
</evidence>
<dbReference type="OrthoDB" id="7744558at2"/>
<reference evidence="6 7" key="1">
    <citation type="submission" date="2018-09" db="EMBL/GenBank/DDBJ databases">
        <title>Roseovarius spongiae sp. nov., isolated from a marine sponge.</title>
        <authorList>
            <person name="Zhuang L."/>
            <person name="Luo L."/>
        </authorList>
    </citation>
    <scope>NUCLEOTIDE SEQUENCE [LARGE SCALE GENOMIC DNA]</scope>
    <source>
        <strain evidence="6 7">HN-E21</strain>
    </source>
</reference>
<evidence type="ECO:0000313" key="6">
    <source>
        <dbReference type="EMBL" id="RKF15006.1"/>
    </source>
</evidence>
<feature type="transmembrane region" description="Helical" evidence="5">
    <location>
        <begin position="61"/>
        <end position="81"/>
    </location>
</feature>
<accession>A0A3A8B5L0</accession>
<keyword evidence="3 5" id="KW-1133">Transmembrane helix</keyword>
<dbReference type="EMBL" id="RAPE01000002">
    <property type="protein sequence ID" value="RKF15006.1"/>
    <property type="molecule type" value="Genomic_DNA"/>
</dbReference>
<sequence>MEAFAAYGHAIVAMAGLAFLTLLLSPLTAVRKTAAGLAPGAQPDASYASPIYRLHRAHGNLTEATGSFALVTVAAILAGASPLWVNWLASLYLVSRVVLAVVHVAGLGRPDMSLRSVVYVFGWVISMVLAVMAIVAAF</sequence>
<proteinExistence type="predicted"/>
<protein>
    <submittedName>
        <fullName evidence="6">MAPEG family protein</fullName>
    </submittedName>
</protein>
<keyword evidence="7" id="KW-1185">Reference proteome</keyword>
<evidence type="ECO:0000256" key="5">
    <source>
        <dbReference type="SAM" id="Phobius"/>
    </source>
</evidence>
<gene>
    <name evidence="6" type="ORF">D6850_09100</name>
</gene>
<feature type="transmembrane region" description="Helical" evidence="5">
    <location>
        <begin position="117"/>
        <end position="137"/>
    </location>
</feature>
<evidence type="ECO:0000256" key="1">
    <source>
        <dbReference type="ARBA" id="ARBA00004370"/>
    </source>
</evidence>